<name>A0AAD5BYY0_AMBAR</name>
<keyword evidence="6" id="KW-1185">Reference proteome</keyword>
<dbReference type="InterPro" id="IPR036600">
    <property type="entry name" value="PAH_sf"/>
</dbReference>
<gene>
    <name evidence="5" type="ORF">M8C21_006561</name>
</gene>
<proteinExistence type="predicted"/>
<dbReference type="AlphaFoldDB" id="A0AAD5BYY0"/>
<dbReference type="PROSITE" id="PS51477">
    <property type="entry name" value="PAH"/>
    <property type="match status" value="1"/>
</dbReference>
<accession>A0AAD5BYY0</accession>
<dbReference type="Proteomes" id="UP001206925">
    <property type="component" value="Unassembled WGS sequence"/>
</dbReference>
<dbReference type="FunFam" id="1.20.1160.11:FF:000001">
    <property type="entry name" value="Paired amphipathic helix protein Sin3"/>
    <property type="match status" value="1"/>
</dbReference>
<dbReference type="GO" id="GO:0000118">
    <property type="term" value="C:histone deacetylase complex"/>
    <property type="evidence" value="ECO:0007669"/>
    <property type="project" value="TreeGrafter"/>
</dbReference>
<dbReference type="GO" id="GO:0000122">
    <property type="term" value="P:negative regulation of transcription by RNA polymerase II"/>
    <property type="evidence" value="ECO:0007669"/>
    <property type="project" value="TreeGrafter"/>
</dbReference>
<protein>
    <recommendedName>
        <fullName evidence="7">Paired amphipathic helix protein Sin3-like 2</fullName>
    </recommendedName>
</protein>
<feature type="region of interest" description="Disordered" evidence="4">
    <location>
        <begin position="188"/>
        <end position="309"/>
    </location>
</feature>
<evidence type="ECO:0008006" key="7">
    <source>
        <dbReference type="Google" id="ProtNLM"/>
    </source>
</evidence>
<dbReference type="GO" id="GO:0003714">
    <property type="term" value="F:transcription corepressor activity"/>
    <property type="evidence" value="ECO:0007669"/>
    <property type="project" value="InterPro"/>
</dbReference>
<evidence type="ECO:0000256" key="1">
    <source>
        <dbReference type="ARBA" id="ARBA00004123"/>
    </source>
</evidence>
<dbReference type="InterPro" id="IPR039774">
    <property type="entry name" value="Sin3-like"/>
</dbReference>
<feature type="compositionally biased region" description="Basic and acidic residues" evidence="4">
    <location>
        <begin position="300"/>
        <end position="309"/>
    </location>
</feature>
<dbReference type="GO" id="GO:0000785">
    <property type="term" value="C:chromatin"/>
    <property type="evidence" value="ECO:0007669"/>
    <property type="project" value="TreeGrafter"/>
</dbReference>
<dbReference type="Gene3D" id="1.20.1160.11">
    <property type="entry name" value="Paired amphipathic helix"/>
    <property type="match status" value="2"/>
</dbReference>
<feature type="region of interest" description="Disordered" evidence="4">
    <location>
        <begin position="1"/>
        <end position="64"/>
    </location>
</feature>
<dbReference type="Pfam" id="PF02671">
    <property type="entry name" value="PAH"/>
    <property type="match status" value="2"/>
</dbReference>
<evidence type="ECO:0000256" key="3">
    <source>
        <dbReference type="PROSITE-ProRule" id="PRU00810"/>
    </source>
</evidence>
<sequence>MKRLRDDPYGSSQSKRSFGSSRGESYGQPQAPEGGGEGTDGAGVGAGGGGAAAAAGGGDGGSSAQKLTTNDALTYLKEVKDMFQDQREKYDMFLDVMKDFKAQRIDTTGVIARVKELFKGHNNLIFGFNTFLPKGYEITVIEDEEAPPKRKESKGINEVYSEVASLFDDHPDLLDEFTRFLPAAASAHHASLQNPSQRHDERSSAVVPLRPGQHDKQQGRRDRINAERDLNVDCPDMDDKTMMKLHKEQRKRGEKENRDRRNNDRDYKDPDLGSNRDRLEKQKSARKVEDFGVPSGSAPYDDKDTLKSE</sequence>
<comment type="subcellular location">
    <subcellularLocation>
        <location evidence="1 3">Nucleus</location>
    </subcellularLocation>
</comment>
<dbReference type="InterPro" id="IPR003822">
    <property type="entry name" value="PAH"/>
</dbReference>
<keyword evidence="2 3" id="KW-0539">Nucleus</keyword>
<feature type="compositionally biased region" description="Basic and acidic residues" evidence="4">
    <location>
        <begin position="212"/>
        <end position="290"/>
    </location>
</feature>
<comment type="caution">
    <text evidence="5">The sequence shown here is derived from an EMBL/GenBank/DDBJ whole genome shotgun (WGS) entry which is preliminary data.</text>
</comment>
<organism evidence="5 6">
    <name type="scientific">Ambrosia artemisiifolia</name>
    <name type="common">Common ragweed</name>
    <dbReference type="NCBI Taxonomy" id="4212"/>
    <lineage>
        <taxon>Eukaryota</taxon>
        <taxon>Viridiplantae</taxon>
        <taxon>Streptophyta</taxon>
        <taxon>Embryophyta</taxon>
        <taxon>Tracheophyta</taxon>
        <taxon>Spermatophyta</taxon>
        <taxon>Magnoliopsida</taxon>
        <taxon>eudicotyledons</taxon>
        <taxon>Gunneridae</taxon>
        <taxon>Pentapetalae</taxon>
        <taxon>asterids</taxon>
        <taxon>campanulids</taxon>
        <taxon>Asterales</taxon>
        <taxon>Asteraceae</taxon>
        <taxon>Asteroideae</taxon>
        <taxon>Heliantheae alliance</taxon>
        <taxon>Heliantheae</taxon>
        <taxon>Ambrosia</taxon>
    </lineage>
</organism>
<reference evidence="5" key="1">
    <citation type="submission" date="2022-06" db="EMBL/GenBank/DDBJ databases">
        <title>Uncovering the hologenomic basis of an extraordinary plant invasion.</title>
        <authorList>
            <person name="Bieker V.C."/>
            <person name="Martin M.D."/>
            <person name="Gilbert T."/>
            <person name="Hodgins K."/>
            <person name="Battlay P."/>
            <person name="Petersen B."/>
            <person name="Wilson J."/>
        </authorList>
    </citation>
    <scope>NUCLEOTIDE SEQUENCE</scope>
    <source>
        <strain evidence="5">AA19_3_7</strain>
        <tissue evidence="5">Leaf</tissue>
    </source>
</reference>
<evidence type="ECO:0000256" key="2">
    <source>
        <dbReference type="ARBA" id="ARBA00023242"/>
    </source>
</evidence>
<dbReference type="PANTHER" id="PTHR12346">
    <property type="entry name" value="SIN3B-RELATED"/>
    <property type="match status" value="1"/>
</dbReference>
<evidence type="ECO:0000313" key="6">
    <source>
        <dbReference type="Proteomes" id="UP001206925"/>
    </source>
</evidence>
<evidence type="ECO:0000256" key="4">
    <source>
        <dbReference type="SAM" id="MobiDB-lite"/>
    </source>
</evidence>
<feature type="compositionally biased region" description="Gly residues" evidence="4">
    <location>
        <begin position="33"/>
        <end position="61"/>
    </location>
</feature>
<feature type="compositionally biased region" description="Low complexity" evidence="4">
    <location>
        <begin position="10"/>
        <end position="32"/>
    </location>
</feature>
<evidence type="ECO:0000313" key="5">
    <source>
        <dbReference type="EMBL" id="KAI7731153.1"/>
    </source>
</evidence>
<dbReference type="SUPFAM" id="SSF47762">
    <property type="entry name" value="PAH2 domain"/>
    <property type="match status" value="2"/>
</dbReference>
<dbReference type="PANTHER" id="PTHR12346:SF8">
    <property type="entry name" value="PAIRED AMPHIPATHIC HELIX PROTEIN SIN3-LIKE 2"/>
    <property type="match status" value="1"/>
</dbReference>
<dbReference type="EMBL" id="JAMZMK010010526">
    <property type="protein sequence ID" value="KAI7731153.1"/>
    <property type="molecule type" value="Genomic_DNA"/>
</dbReference>